<dbReference type="InterPro" id="IPR029058">
    <property type="entry name" value="AB_hydrolase_fold"/>
</dbReference>
<dbReference type="Proteomes" id="UP001595741">
    <property type="component" value="Unassembled WGS sequence"/>
</dbReference>
<organism evidence="2 3">
    <name type="scientific">Vogesella facilis</name>
    <dbReference type="NCBI Taxonomy" id="1655232"/>
    <lineage>
        <taxon>Bacteria</taxon>
        <taxon>Pseudomonadati</taxon>
        <taxon>Pseudomonadota</taxon>
        <taxon>Betaproteobacteria</taxon>
        <taxon>Neisseriales</taxon>
        <taxon>Chromobacteriaceae</taxon>
        <taxon>Vogesella</taxon>
    </lineage>
</organism>
<name>A0ABV7RJ01_9NEIS</name>
<sequence>MQESRSVLAELPSEFGMPCYRLLRPGGKAVVLLHEIFGITPYMRRLATFYAVLGYSVYVPALFHRQASGLALDYQRDAALAQDLLARLDLAQLTAELLDFVAGLRQRHGRLAVVGFCLGGRLAYRLSCREVADCAVAFYGGRIHEDLPQWGVNRCPLQLHYGQDDAMIRPQQVEQVLAFLGGKAVGYIYPDSGHGFCCSERSTFHQATSMEAAANTLLFLNRHL</sequence>
<comment type="caution">
    <text evidence="2">The sequence shown here is derived from an EMBL/GenBank/DDBJ whole genome shotgun (WGS) entry which is preliminary data.</text>
</comment>
<evidence type="ECO:0000259" key="1">
    <source>
        <dbReference type="Pfam" id="PF01738"/>
    </source>
</evidence>
<reference evidence="3" key="1">
    <citation type="journal article" date="2019" name="Int. J. Syst. Evol. Microbiol.">
        <title>The Global Catalogue of Microorganisms (GCM) 10K type strain sequencing project: providing services to taxonomists for standard genome sequencing and annotation.</title>
        <authorList>
            <consortium name="The Broad Institute Genomics Platform"/>
            <consortium name="The Broad Institute Genome Sequencing Center for Infectious Disease"/>
            <person name="Wu L."/>
            <person name="Ma J."/>
        </authorList>
    </citation>
    <scope>NUCLEOTIDE SEQUENCE [LARGE SCALE GENOMIC DNA]</scope>
    <source>
        <strain evidence="3">KCTC 42742</strain>
    </source>
</reference>
<dbReference type="GO" id="GO:0016787">
    <property type="term" value="F:hydrolase activity"/>
    <property type="evidence" value="ECO:0007669"/>
    <property type="project" value="UniProtKB-KW"/>
</dbReference>
<feature type="domain" description="Dienelactone hydrolase" evidence="1">
    <location>
        <begin position="27"/>
        <end position="223"/>
    </location>
</feature>
<keyword evidence="3" id="KW-1185">Reference proteome</keyword>
<keyword evidence="2" id="KW-0378">Hydrolase</keyword>
<dbReference type="SUPFAM" id="SSF53474">
    <property type="entry name" value="alpha/beta-Hydrolases"/>
    <property type="match status" value="1"/>
</dbReference>
<dbReference type="EMBL" id="JBHRXN010000032">
    <property type="protein sequence ID" value="MFC3533271.1"/>
    <property type="molecule type" value="Genomic_DNA"/>
</dbReference>
<dbReference type="InterPro" id="IPR002925">
    <property type="entry name" value="Dienelactn_hydro"/>
</dbReference>
<dbReference type="RefSeq" id="WP_386092854.1">
    <property type="nucleotide sequence ID" value="NZ_JBHRXN010000032.1"/>
</dbReference>
<proteinExistence type="predicted"/>
<evidence type="ECO:0000313" key="3">
    <source>
        <dbReference type="Proteomes" id="UP001595741"/>
    </source>
</evidence>
<evidence type="ECO:0000313" key="2">
    <source>
        <dbReference type="EMBL" id="MFC3533271.1"/>
    </source>
</evidence>
<dbReference type="PANTHER" id="PTHR46623">
    <property type="entry name" value="CARBOXYMETHYLENEBUTENOLIDASE-RELATED"/>
    <property type="match status" value="1"/>
</dbReference>
<dbReference type="Pfam" id="PF01738">
    <property type="entry name" value="DLH"/>
    <property type="match status" value="1"/>
</dbReference>
<dbReference type="Gene3D" id="3.40.50.1820">
    <property type="entry name" value="alpha/beta hydrolase"/>
    <property type="match status" value="1"/>
</dbReference>
<dbReference type="InterPro" id="IPR051049">
    <property type="entry name" value="Dienelactone_hydrolase-like"/>
</dbReference>
<dbReference type="EC" id="3.1.-.-" evidence="2"/>
<dbReference type="PANTHER" id="PTHR46623:SF6">
    <property type="entry name" value="ALPHA_BETA-HYDROLASES SUPERFAMILY PROTEIN"/>
    <property type="match status" value="1"/>
</dbReference>
<accession>A0ABV7RJ01</accession>
<gene>
    <name evidence="2" type="ORF">ACFOLG_13885</name>
</gene>
<protein>
    <submittedName>
        <fullName evidence="2">Dienelactone hydrolase family protein</fullName>
        <ecNumber evidence="2">3.1.-.-</ecNumber>
    </submittedName>
</protein>